<sequence length="381" mass="44533">MPIDYSKWKKIEVSDDEDDTHPNIDTPSLYRWRHQARLERMAEKKQEKEKIEKDKCTTSSKMKDLEDKLSKADISDKDREEIQKEIDDVKAQEEKWRAKEKELEEKERLEPWNVDTIGHEAFSTSRINKITEKPKATISDEEDSKKMAQFCEENESLLQTYGRLVGLKATEAYLAEHPHLACEYSANYLTIECLNLAIDRREEEMCLLSEQCIVMQYLLELSKNLRADPTNTNMQKSFFKKFAAADPSYMKTFQEEVTAFQDRLRTRANEKREAAAAEYEAEERQKRIEQAPGGLDPQEVFETLPEEMRNCFESQNIQALKDLALKMDEEVFMYHFQRCVDSGLWVPEKKSENEIEEDDDSEIIDVEGTETDSVATEDLVD</sequence>
<feature type="region of interest" description="Disordered" evidence="6">
    <location>
        <begin position="41"/>
        <end position="79"/>
    </location>
</feature>
<evidence type="ECO:0000259" key="9">
    <source>
        <dbReference type="SMART" id="SM01071"/>
    </source>
</evidence>
<evidence type="ECO:0000259" key="8">
    <source>
        <dbReference type="SMART" id="SM01070"/>
    </source>
</evidence>
<keyword evidence="11" id="KW-1185">Reference proteome</keyword>
<feature type="domain" description="Cdc37 Hsp90 binding" evidence="8">
    <location>
        <begin position="128"/>
        <end position="283"/>
    </location>
</feature>
<evidence type="ECO:0000313" key="11">
    <source>
        <dbReference type="Proteomes" id="UP001152747"/>
    </source>
</evidence>
<protein>
    <recommendedName>
        <fullName evidence="5">Hsp90 chaperone protein kinase-targeting subunit</fullName>
    </recommendedName>
</protein>
<dbReference type="Pfam" id="PF08564">
    <property type="entry name" value="CDC37_C"/>
    <property type="match status" value="1"/>
</dbReference>
<comment type="caution">
    <text evidence="10">The sequence shown here is derived from an EMBL/GenBank/DDBJ whole genome shotgun (WGS) entry which is preliminary data.</text>
</comment>
<dbReference type="AlphaFoldDB" id="A0A9P1ICF6"/>
<keyword evidence="4" id="KW-0143">Chaperone</keyword>
<dbReference type="InterPro" id="IPR013855">
    <property type="entry name" value="Cdc37_N_dom"/>
</dbReference>
<dbReference type="FunFam" id="1.20.58.610:FF:000001">
    <property type="entry name" value="Hsp90 co-chaperone Cdc37-like 1"/>
    <property type="match status" value="1"/>
</dbReference>
<dbReference type="EMBL" id="CANHGI010000002">
    <property type="protein sequence ID" value="CAI5442278.1"/>
    <property type="molecule type" value="Genomic_DNA"/>
</dbReference>
<evidence type="ECO:0000313" key="10">
    <source>
        <dbReference type="EMBL" id="CAI5442278.1"/>
    </source>
</evidence>
<dbReference type="SUPFAM" id="SSF101391">
    <property type="entry name" value="Hsp90 co-chaperone CDC37"/>
    <property type="match status" value="1"/>
</dbReference>
<proteinExistence type="inferred from homology"/>
<dbReference type="PANTHER" id="PTHR12800:SF4">
    <property type="entry name" value="HSP90 CO-CHAPERONE CDC37"/>
    <property type="match status" value="1"/>
</dbReference>
<organism evidence="10 11">
    <name type="scientific">Caenorhabditis angaria</name>
    <dbReference type="NCBI Taxonomy" id="860376"/>
    <lineage>
        <taxon>Eukaryota</taxon>
        <taxon>Metazoa</taxon>
        <taxon>Ecdysozoa</taxon>
        <taxon>Nematoda</taxon>
        <taxon>Chromadorea</taxon>
        <taxon>Rhabditida</taxon>
        <taxon>Rhabditina</taxon>
        <taxon>Rhabditomorpha</taxon>
        <taxon>Rhabditoidea</taxon>
        <taxon>Rhabditidae</taxon>
        <taxon>Peloderinae</taxon>
        <taxon>Caenorhabditis</taxon>
    </lineage>
</organism>
<evidence type="ECO:0000256" key="3">
    <source>
        <dbReference type="ARBA" id="ARBA00022490"/>
    </source>
</evidence>
<dbReference type="InterPro" id="IPR038189">
    <property type="entry name" value="Cdc37_Hsp90-bd_sf"/>
</dbReference>
<evidence type="ECO:0000256" key="6">
    <source>
        <dbReference type="SAM" id="MobiDB-lite"/>
    </source>
</evidence>
<dbReference type="Pfam" id="PF03234">
    <property type="entry name" value="CDC37_N"/>
    <property type="match status" value="1"/>
</dbReference>
<dbReference type="GO" id="GO:0031072">
    <property type="term" value="F:heat shock protein binding"/>
    <property type="evidence" value="ECO:0007669"/>
    <property type="project" value="TreeGrafter"/>
</dbReference>
<dbReference type="Gene3D" id="6.10.140.250">
    <property type="match status" value="1"/>
</dbReference>
<name>A0A9P1ICF6_9PELO</name>
<gene>
    <name evidence="10" type="ORF">CAMP_LOCUS4915</name>
</gene>
<dbReference type="InterPro" id="IPR004918">
    <property type="entry name" value="Cdc37"/>
</dbReference>
<accession>A0A9P1ICF6</accession>
<dbReference type="PANTHER" id="PTHR12800">
    <property type="entry name" value="CDC37-RELATED"/>
    <property type="match status" value="1"/>
</dbReference>
<dbReference type="InterPro" id="IPR013873">
    <property type="entry name" value="Cdc37_C"/>
</dbReference>
<reference evidence="10" key="1">
    <citation type="submission" date="2022-11" db="EMBL/GenBank/DDBJ databases">
        <authorList>
            <person name="Kikuchi T."/>
        </authorList>
    </citation>
    <scope>NUCLEOTIDE SEQUENCE</scope>
    <source>
        <strain evidence="10">PS1010</strain>
    </source>
</reference>
<dbReference type="GO" id="GO:0050821">
    <property type="term" value="P:protein stabilization"/>
    <property type="evidence" value="ECO:0007669"/>
    <property type="project" value="TreeGrafter"/>
</dbReference>
<dbReference type="SMART" id="SM01070">
    <property type="entry name" value="CDC37_M"/>
    <property type="match status" value="1"/>
</dbReference>
<dbReference type="Pfam" id="PF08565">
    <property type="entry name" value="CDC37_M"/>
    <property type="match status" value="1"/>
</dbReference>
<dbReference type="GO" id="GO:0019901">
    <property type="term" value="F:protein kinase binding"/>
    <property type="evidence" value="ECO:0007669"/>
    <property type="project" value="InterPro"/>
</dbReference>
<dbReference type="GO" id="GO:0051087">
    <property type="term" value="F:protein-folding chaperone binding"/>
    <property type="evidence" value="ECO:0007669"/>
    <property type="project" value="TreeGrafter"/>
</dbReference>
<comment type="subcellular location">
    <subcellularLocation>
        <location evidence="1">Cytoplasm</location>
    </subcellularLocation>
</comment>
<feature type="domain" description="Cdc37 C-terminal" evidence="7">
    <location>
        <begin position="290"/>
        <end position="379"/>
    </location>
</feature>
<evidence type="ECO:0000259" key="7">
    <source>
        <dbReference type="SMART" id="SM01069"/>
    </source>
</evidence>
<feature type="region of interest" description="Disordered" evidence="6">
    <location>
        <begin position="350"/>
        <end position="381"/>
    </location>
</feature>
<dbReference type="OrthoDB" id="440202at2759"/>
<dbReference type="GO" id="GO:0006457">
    <property type="term" value="P:protein folding"/>
    <property type="evidence" value="ECO:0007669"/>
    <property type="project" value="TreeGrafter"/>
</dbReference>
<evidence type="ECO:0000256" key="4">
    <source>
        <dbReference type="ARBA" id="ARBA00023186"/>
    </source>
</evidence>
<dbReference type="InterPro" id="IPR013874">
    <property type="entry name" value="Cdc37_Hsp90-bd"/>
</dbReference>
<dbReference type="GO" id="GO:0005737">
    <property type="term" value="C:cytoplasm"/>
    <property type="evidence" value="ECO:0007669"/>
    <property type="project" value="UniProtKB-SubCell"/>
</dbReference>
<dbReference type="SMART" id="SM01069">
    <property type="entry name" value="CDC37_C"/>
    <property type="match status" value="1"/>
</dbReference>
<comment type="similarity">
    <text evidence="2">Belongs to the CDC37 family.</text>
</comment>
<dbReference type="GO" id="GO:0051082">
    <property type="term" value="F:unfolded protein binding"/>
    <property type="evidence" value="ECO:0007669"/>
    <property type="project" value="TreeGrafter"/>
</dbReference>
<feature type="compositionally biased region" description="Acidic residues" evidence="6">
    <location>
        <begin position="354"/>
        <end position="370"/>
    </location>
</feature>
<evidence type="ECO:0000256" key="2">
    <source>
        <dbReference type="ARBA" id="ARBA00006222"/>
    </source>
</evidence>
<dbReference type="Proteomes" id="UP001152747">
    <property type="component" value="Unassembled WGS sequence"/>
</dbReference>
<evidence type="ECO:0000256" key="1">
    <source>
        <dbReference type="ARBA" id="ARBA00004496"/>
    </source>
</evidence>
<dbReference type="Gene3D" id="1.20.58.610">
    <property type="entry name" value="Cdc37, Hsp90 binding domain"/>
    <property type="match status" value="1"/>
</dbReference>
<keyword evidence="3" id="KW-0963">Cytoplasm</keyword>
<dbReference type="SMART" id="SM01071">
    <property type="entry name" value="CDC37_N"/>
    <property type="match status" value="1"/>
</dbReference>
<feature type="domain" description="Cdc37 N-terminal" evidence="9">
    <location>
        <begin position="2"/>
        <end position="125"/>
    </location>
</feature>
<evidence type="ECO:0000256" key="5">
    <source>
        <dbReference type="ARBA" id="ARBA00031396"/>
    </source>
</evidence>